<dbReference type="AlphaFoldDB" id="A0A3R9HHZ8"/>
<comment type="caution">
    <text evidence="1">The sequence shown here is derived from an EMBL/GenBank/DDBJ whole genome shotgun (WGS) entry which is preliminary data.</text>
</comment>
<evidence type="ECO:0000313" key="1">
    <source>
        <dbReference type="EMBL" id="RSB79591.1"/>
    </source>
</evidence>
<name>A0A3R9HHZ8_9HYPH</name>
<gene>
    <name evidence="1" type="ORF">EFD55_11215</name>
</gene>
<accession>A0A3R9HHZ8</accession>
<evidence type="ECO:0000313" key="2">
    <source>
        <dbReference type="Proteomes" id="UP000277279"/>
    </source>
</evidence>
<dbReference type="EMBL" id="RJJT01000007">
    <property type="protein sequence ID" value="RSB79591.1"/>
    <property type="molecule type" value="Genomic_DNA"/>
</dbReference>
<organism evidence="1 2">
    <name type="scientific">Rhizobium pisi</name>
    <dbReference type="NCBI Taxonomy" id="574561"/>
    <lineage>
        <taxon>Bacteria</taxon>
        <taxon>Pseudomonadati</taxon>
        <taxon>Pseudomonadota</taxon>
        <taxon>Alphaproteobacteria</taxon>
        <taxon>Hyphomicrobiales</taxon>
        <taxon>Rhizobiaceae</taxon>
        <taxon>Rhizobium/Agrobacterium group</taxon>
        <taxon>Rhizobium</taxon>
    </lineage>
</organism>
<sequence length="92" mass="10320">MEKRRSGLTGALGVVAPESISLSEVIVSDRALLTVRLRWRFLIVRAIDRLLFGIAPLEHFLGHGRFLIPAQQSTALHIILATNRHQAHHEHS</sequence>
<reference evidence="1 2" key="1">
    <citation type="submission" date="2018-11" db="EMBL/GenBank/DDBJ databases">
        <authorList>
            <person name="Huo Y."/>
        </authorList>
    </citation>
    <scope>NUCLEOTIDE SEQUENCE [LARGE SCALE GENOMIC DNA]</scope>
    <source>
        <strain evidence="1 2">DSM 30132</strain>
    </source>
</reference>
<proteinExistence type="predicted"/>
<dbReference type="Proteomes" id="UP000277279">
    <property type="component" value="Unassembled WGS sequence"/>
</dbReference>
<protein>
    <submittedName>
        <fullName evidence="1">Uncharacterized protein</fullName>
    </submittedName>
</protein>